<evidence type="ECO:0000259" key="3">
    <source>
        <dbReference type="PROSITE" id="PS51914"/>
    </source>
</evidence>
<dbReference type="InterPro" id="IPR044865">
    <property type="entry name" value="MRH_dom"/>
</dbReference>
<evidence type="ECO:0000256" key="1">
    <source>
        <dbReference type="ARBA" id="ARBA00022729"/>
    </source>
</evidence>
<dbReference type="GO" id="GO:0006491">
    <property type="term" value="P:N-glycan processing"/>
    <property type="evidence" value="ECO:0007669"/>
    <property type="project" value="TreeGrafter"/>
</dbReference>
<evidence type="ECO:0000313" key="4">
    <source>
        <dbReference type="EMBL" id="CAF0838977.1"/>
    </source>
</evidence>
<dbReference type="InterPro" id="IPR028146">
    <property type="entry name" value="PRKCSH_N"/>
</dbReference>
<name>A0A813V8D8_9BILA</name>
<dbReference type="PANTHER" id="PTHR12630:SF1">
    <property type="entry name" value="GLUCOSIDASE 2 SUBUNIT BETA"/>
    <property type="match status" value="1"/>
</dbReference>
<comment type="caution">
    <text evidence="4">The sequence shown here is derived from an EMBL/GenBank/DDBJ whole genome shotgun (WGS) entry which is preliminary data.</text>
</comment>
<protein>
    <recommendedName>
        <fullName evidence="3">MRH domain-containing protein</fullName>
    </recommendedName>
</protein>
<dbReference type="PANTHER" id="PTHR12630">
    <property type="entry name" value="N-LINKED OLIGOSACCHARIDE PROCESSING"/>
    <property type="match status" value="1"/>
</dbReference>
<keyword evidence="5" id="KW-1185">Reference proteome</keyword>
<keyword evidence="1" id="KW-0732">Signal</keyword>
<dbReference type="OrthoDB" id="28322at2759"/>
<dbReference type="InterPro" id="IPR039794">
    <property type="entry name" value="Gtb1-like"/>
</dbReference>
<proteinExistence type="predicted"/>
<dbReference type="PROSITE" id="PS51914">
    <property type="entry name" value="MRH"/>
    <property type="match status" value="1"/>
</dbReference>
<dbReference type="InterPro" id="IPR009011">
    <property type="entry name" value="Man6P_isomerase_rcpt-bd_dom_sf"/>
</dbReference>
<dbReference type="GO" id="GO:0017177">
    <property type="term" value="C:glucosidase II complex"/>
    <property type="evidence" value="ECO:0007669"/>
    <property type="project" value="TreeGrafter"/>
</dbReference>
<evidence type="ECO:0000256" key="2">
    <source>
        <dbReference type="ARBA" id="ARBA00023157"/>
    </source>
</evidence>
<accession>A0A813V8D8</accession>
<dbReference type="AlphaFoldDB" id="A0A813V8D8"/>
<dbReference type="Proteomes" id="UP000663879">
    <property type="component" value="Unassembled WGS sequence"/>
</dbReference>
<keyword evidence="2" id="KW-1015">Disulfide bond</keyword>
<organism evidence="4 5">
    <name type="scientific">Brachionus calyciflorus</name>
    <dbReference type="NCBI Taxonomy" id="104777"/>
    <lineage>
        <taxon>Eukaryota</taxon>
        <taxon>Metazoa</taxon>
        <taxon>Spiralia</taxon>
        <taxon>Gnathifera</taxon>
        <taxon>Rotifera</taxon>
        <taxon>Eurotatoria</taxon>
        <taxon>Monogononta</taxon>
        <taxon>Pseudotrocha</taxon>
        <taxon>Ploima</taxon>
        <taxon>Brachionidae</taxon>
        <taxon>Brachionus</taxon>
    </lineage>
</organism>
<gene>
    <name evidence="4" type="ORF">OXX778_LOCUS8351</name>
</gene>
<evidence type="ECO:0000313" key="5">
    <source>
        <dbReference type="Proteomes" id="UP000663879"/>
    </source>
</evidence>
<dbReference type="Pfam" id="PF12999">
    <property type="entry name" value="PRKCSH-like"/>
    <property type="match status" value="1"/>
</dbReference>
<dbReference type="EMBL" id="CAJNOC010001141">
    <property type="protein sequence ID" value="CAF0838977.1"/>
    <property type="molecule type" value="Genomic_DNA"/>
</dbReference>
<feature type="domain" description="MRH" evidence="3">
    <location>
        <begin position="159"/>
        <end position="275"/>
    </location>
</feature>
<dbReference type="SUPFAM" id="SSF50911">
    <property type="entry name" value="Mannose 6-phosphate receptor domain"/>
    <property type="match status" value="1"/>
</dbReference>
<sequence length="275" mass="31677">MHYSFPEDENLITFANLNKNTSLKLSIKDMRGINKEMQKLYEPNEKGMFKCLTNNQFIDFDKLNDDYCDCLDESDEPSTNACQFGKFYCSFQDKLLPNYHIPSSRVDDKICDCCDGSDEKPESKCMNTCDSLISKLKNQVKERNSESLSIPEKKKYSTNEMKVDENLYGPEGVFSKLKKKCYNISSSETLYKVCPYRKITQRRSKKKICIGRVPSLVKKNSNHWILKMNGGDNYHNKPRASEINLICGSTDEITSVQEPQKNFFVFSIKTPVACL</sequence>
<dbReference type="Gene3D" id="2.70.130.10">
    <property type="entry name" value="Mannose-6-phosphate receptor binding domain"/>
    <property type="match status" value="1"/>
</dbReference>
<reference evidence="4" key="1">
    <citation type="submission" date="2021-02" db="EMBL/GenBank/DDBJ databases">
        <authorList>
            <person name="Nowell W R."/>
        </authorList>
    </citation>
    <scope>NUCLEOTIDE SEQUENCE</scope>
    <source>
        <strain evidence="4">Ploen Becks lab</strain>
    </source>
</reference>